<dbReference type="Gene3D" id="3.40.640.10">
    <property type="entry name" value="Type I PLP-dependent aspartate aminotransferase-like (Major domain)"/>
    <property type="match status" value="1"/>
</dbReference>
<evidence type="ECO:0000313" key="5">
    <source>
        <dbReference type="Proteomes" id="UP001596157"/>
    </source>
</evidence>
<dbReference type="PANTHER" id="PTHR30244:SF36">
    <property type="entry name" value="3-OXO-GLUCOSE-6-PHOSPHATE:GLUTAMATE AMINOTRANSFERASE"/>
    <property type="match status" value="1"/>
</dbReference>
<keyword evidence="1 3" id="KW-0663">Pyridoxal phosphate</keyword>
<protein>
    <submittedName>
        <fullName evidence="4">DegT/DnrJ/EryC1/StrS family aminotransferase</fullName>
    </submittedName>
</protein>
<comment type="caution">
    <text evidence="4">The sequence shown here is derived from an EMBL/GenBank/DDBJ whole genome shotgun (WGS) entry which is preliminary data.</text>
</comment>
<dbReference type="InterPro" id="IPR015424">
    <property type="entry name" value="PyrdxlP-dep_Trfase"/>
</dbReference>
<dbReference type="PANTHER" id="PTHR30244">
    <property type="entry name" value="TRANSAMINASE"/>
    <property type="match status" value="1"/>
</dbReference>
<gene>
    <name evidence="4" type="ORF">ACFPM7_24435</name>
</gene>
<dbReference type="EMBL" id="JBHSKF010000015">
    <property type="protein sequence ID" value="MFC5290217.1"/>
    <property type="molecule type" value="Genomic_DNA"/>
</dbReference>
<sequence length="374" mass="37613">MEHAAALTAPAVPVPFFAQAAGWEAVRPLAESAIAESAAGADVVARFETAVAERVGAARAVAVRSGPAALELLLRAVGVEPGEEVVVPAFGGVEAASAVVRAGARPVFADIGPDLAIDPAAAAAAVTERTRALLVARPGHRPPDLAALGAVADRFALSLLEDTAVPAGPAGGGAALSCAADAPLGALGDAGVVLTDDDRLADTVEVLRGPGHLGARGLPPAVAAEAVLPGLNCPLGDVQAAVLLAKLTRLDADTARRAELAAAYTARLAEVVETPAECADAVFSGYLIGVERRAELAGHLAAHGVATEIRHRLATPAQPCFAHLGHRAGEFPAAEAAAARLIALPLYPDLAESPLDSSVERVCDLVLAFHGRPS</sequence>
<dbReference type="RefSeq" id="WP_378250099.1">
    <property type="nucleotide sequence ID" value="NZ_JBHSKF010000015.1"/>
</dbReference>
<evidence type="ECO:0000313" key="4">
    <source>
        <dbReference type="EMBL" id="MFC5290217.1"/>
    </source>
</evidence>
<proteinExistence type="inferred from homology"/>
<dbReference type="SUPFAM" id="SSF53383">
    <property type="entry name" value="PLP-dependent transferases"/>
    <property type="match status" value="1"/>
</dbReference>
<name>A0ABW0ESB3_9PSEU</name>
<dbReference type="InterPro" id="IPR015421">
    <property type="entry name" value="PyrdxlP-dep_Trfase_major"/>
</dbReference>
<dbReference type="InterPro" id="IPR015422">
    <property type="entry name" value="PyrdxlP-dep_Trfase_small"/>
</dbReference>
<comment type="similarity">
    <text evidence="2 3">Belongs to the DegT/DnrJ/EryC1 family.</text>
</comment>
<dbReference type="Pfam" id="PF01041">
    <property type="entry name" value="DegT_DnrJ_EryC1"/>
    <property type="match status" value="1"/>
</dbReference>
<organism evidence="4 5">
    <name type="scientific">Actinokineospora guangxiensis</name>
    <dbReference type="NCBI Taxonomy" id="1490288"/>
    <lineage>
        <taxon>Bacteria</taxon>
        <taxon>Bacillati</taxon>
        <taxon>Actinomycetota</taxon>
        <taxon>Actinomycetes</taxon>
        <taxon>Pseudonocardiales</taxon>
        <taxon>Pseudonocardiaceae</taxon>
        <taxon>Actinokineospora</taxon>
    </lineage>
</organism>
<dbReference type="PIRSF" id="PIRSF000390">
    <property type="entry name" value="PLP_StrS"/>
    <property type="match status" value="1"/>
</dbReference>
<keyword evidence="4" id="KW-0032">Aminotransferase</keyword>
<evidence type="ECO:0000256" key="1">
    <source>
        <dbReference type="ARBA" id="ARBA00022898"/>
    </source>
</evidence>
<keyword evidence="4" id="KW-0808">Transferase</keyword>
<keyword evidence="5" id="KW-1185">Reference proteome</keyword>
<dbReference type="Gene3D" id="3.90.1150.10">
    <property type="entry name" value="Aspartate Aminotransferase, domain 1"/>
    <property type="match status" value="1"/>
</dbReference>
<accession>A0ABW0ESB3</accession>
<evidence type="ECO:0000256" key="3">
    <source>
        <dbReference type="RuleBase" id="RU004508"/>
    </source>
</evidence>
<dbReference type="InterPro" id="IPR000653">
    <property type="entry name" value="DegT/StrS_aminotransferase"/>
</dbReference>
<dbReference type="GO" id="GO:0008483">
    <property type="term" value="F:transaminase activity"/>
    <property type="evidence" value="ECO:0007669"/>
    <property type="project" value="UniProtKB-KW"/>
</dbReference>
<evidence type="ECO:0000256" key="2">
    <source>
        <dbReference type="ARBA" id="ARBA00037999"/>
    </source>
</evidence>
<reference evidence="5" key="1">
    <citation type="journal article" date="2019" name="Int. J. Syst. Evol. Microbiol.">
        <title>The Global Catalogue of Microorganisms (GCM) 10K type strain sequencing project: providing services to taxonomists for standard genome sequencing and annotation.</title>
        <authorList>
            <consortium name="The Broad Institute Genomics Platform"/>
            <consortium name="The Broad Institute Genome Sequencing Center for Infectious Disease"/>
            <person name="Wu L."/>
            <person name="Ma J."/>
        </authorList>
    </citation>
    <scope>NUCLEOTIDE SEQUENCE [LARGE SCALE GENOMIC DNA]</scope>
    <source>
        <strain evidence="5">CCUG 59778</strain>
    </source>
</reference>
<dbReference type="Proteomes" id="UP001596157">
    <property type="component" value="Unassembled WGS sequence"/>
</dbReference>